<evidence type="ECO:0000256" key="4">
    <source>
        <dbReference type="ARBA" id="ARBA00060888"/>
    </source>
</evidence>
<dbReference type="GO" id="GO:0046872">
    <property type="term" value="F:metal ion binding"/>
    <property type="evidence" value="ECO:0007669"/>
    <property type="project" value="InterPro"/>
</dbReference>
<feature type="region of interest" description="Disordered" evidence="6">
    <location>
        <begin position="1"/>
        <end position="25"/>
    </location>
</feature>
<evidence type="ECO:0000256" key="6">
    <source>
        <dbReference type="SAM" id="MobiDB-lite"/>
    </source>
</evidence>
<dbReference type="PANTHER" id="PTHR43334:SF1">
    <property type="entry name" value="3-HYDROXYPROPIONATE--COA LIGASE [ADP-FORMING]"/>
    <property type="match status" value="1"/>
</dbReference>
<dbReference type="PROSITE" id="PS50975">
    <property type="entry name" value="ATP_GRASP"/>
    <property type="match status" value="1"/>
</dbReference>
<dbReference type="eggNOG" id="COG1042">
    <property type="taxonomic scope" value="Bacteria"/>
</dbReference>
<dbReference type="SUPFAM" id="SSF56059">
    <property type="entry name" value="Glutathione synthetase ATP-binding domain-like"/>
    <property type="match status" value="1"/>
</dbReference>
<comment type="similarity">
    <text evidence="4">In the N-terminal section; belongs to the acetate CoA ligase alpha subunit family.</text>
</comment>
<dbReference type="Gene3D" id="3.40.50.720">
    <property type="entry name" value="NAD(P)-binding Rossmann-like Domain"/>
    <property type="match status" value="1"/>
</dbReference>
<protein>
    <submittedName>
        <fullName evidence="8">Acyl-CoA synthetase</fullName>
    </submittedName>
</protein>
<evidence type="ECO:0000313" key="9">
    <source>
        <dbReference type="Proteomes" id="UP000001933"/>
    </source>
</evidence>
<dbReference type="STRING" id="56780.SYN_01949"/>
<dbReference type="GO" id="GO:0005524">
    <property type="term" value="F:ATP binding"/>
    <property type="evidence" value="ECO:0007669"/>
    <property type="project" value="UniProtKB-UniRule"/>
</dbReference>
<dbReference type="KEGG" id="sat:SYN_01949"/>
<gene>
    <name evidence="8" type="ORF">SYN_01949</name>
</gene>
<dbReference type="AlphaFoldDB" id="Q2LRG1"/>
<dbReference type="Pfam" id="PF19045">
    <property type="entry name" value="Ligase_CoA_2"/>
    <property type="match status" value="1"/>
</dbReference>
<dbReference type="SMART" id="SM00881">
    <property type="entry name" value="CoA_binding"/>
    <property type="match status" value="1"/>
</dbReference>
<evidence type="ECO:0000259" key="7">
    <source>
        <dbReference type="PROSITE" id="PS50975"/>
    </source>
</evidence>
<dbReference type="PANTHER" id="PTHR43334">
    <property type="entry name" value="ACETATE--COA LIGASE [ADP-FORMING]"/>
    <property type="match status" value="1"/>
</dbReference>
<dbReference type="InterPro" id="IPR032875">
    <property type="entry name" value="Succ_CoA_lig_flav_dom"/>
</dbReference>
<keyword evidence="2 5" id="KW-0547">Nucleotide-binding</keyword>
<keyword evidence="9" id="KW-1185">Reference proteome</keyword>
<proteinExistence type="inferred from homology"/>
<dbReference type="InterPro" id="IPR016102">
    <property type="entry name" value="Succinyl-CoA_synth-like"/>
</dbReference>
<dbReference type="SUPFAM" id="SSF51735">
    <property type="entry name" value="NAD(P)-binding Rossmann-fold domains"/>
    <property type="match status" value="1"/>
</dbReference>
<name>Q2LRG1_SYNAS</name>
<dbReference type="InterPro" id="IPR013815">
    <property type="entry name" value="ATP_grasp_subdomain_1"/>
</dbReference>
<dbReference type="EMBL" id="CP000252">
    <property type="protein sequence ID" value="ABC76671.1"/>
    <property type="molecule type" value="Genomic_DNA"/>
</dbReference>
<dbReference type="Pfam" id="PF13549">
    <property type="entry name" value="ATP-grasp_5"/>
    <property type="match status" value="1"/>
</dbReference>
<reference evidence="8 9" key="1">
    <citation type="journal article" date="2007" name="Proc. Natl. Acad. Sci. U.S.A.">
        <title>The genome of Syntrophus aciditrophicus: life at the thermodynamic limit of microbial growth.</title>
        <authorList>
            <person name="McInerney M.J."/>
            <person name="Rohlin L."/>
            <person name="Mouttaki H."/>
            <person name="Kim U."/>
            <person name="Krupp R.S."/>
            <person name="Rios-Hernandez L."/>
            <person name="Sieber J."/>
            <person name="Struchtemeyer C.G."/>
            <person name="Bhattacharyya A."/>
            <person name="Campbell J.W."/>
            <person name="Gunsalus R.P."/>
        </authorList>
    </citation>
    <scope>NUCLEOTIDE SEQUENCE [LARGE SCALE GENOMIC DNA]</scope>
    <source>
        <strain evidence="8 9">SB</strain>
    </source>
</reference>
<evidence type="ECO:0000256" key="2">
    <source>
        <dbReference type="ARBA" id="ARBA00022741"/>
    </source>
</evidence>
<evidence type="ECO:0000313" key="8">
    <source>
        <dbReference type="EMBL" id="ABC76671.1"/>
    </source>
</evidence>
<dbReference type="FunFam" id="3.30.1490.20:FF:000020">
    <property type="entry name" value="Protein lysine acetyltransferase"/>
    <property type="match status" value="1"/>
</dbReference>
<dbReference type="InterPro" id="IPR011761">
    <property type="entry name" value="ATP-grasp"/>
</dbReference>
<dbReference type="InterPro" id="IPR003781">
    <property type="entry name" value="CoA-bd"/>
</dbReference>
<keyword evidence="3 5" id="KW-0067">ATP-binding</keyword>
<keyword evidence="1" id="KW-0436">Ligase</keyword>
<dbReference type="RefSeq" id="WP_011416704.1">
    <property type="nucleotide sequence ID" value="NC_007759.1"/>
</dbReference>
<feature type="domain" description="ATP-grasp" evidence="7">
    <location>
        <begin position="58"/>
        <end position="94"/>
    </location>
</feature>
<evidence type="ECO:0000256" key="3">
    <source>
        <dbReference type="ARBA" id="ARBA00022840"/>
    </source>
</evidence>
<dbReference type="Gene3D" id="3.30.470.20">
    <property type="entry name" value="ATP-grasp fold, B domain"/>
    <property type="match status" value="1"/>
</dbReference>
<dbReference type="eggNOG" id="COG0045">
    <property type="taxonomic scope" value="Bacteria"/>
</dbReference>
<dbReference type="Gene3D" id="3.40.50.261">
    <property type="entry name" value="Succinyl-CoA synthetase domains"/>
    <property type="match status" value="2"/>
</dbReference>
<accession>Q2LRG1</accession>
<dbReference type="InterPro" id="IPR036291">
    <property type="entry name" value="NAD(P)-bd_dom_sf"/>
</dbReference>
<dbReference type="InterPro" id="IPR051538">
    <property type="entry name" value="Acyl-CoA_Synth/Transferase"/>
</dbReference>
<evidence type="ECO:0000256" key="5">
    <source>
        <dbReference type="PROSITE-ProRule" id="PRU00409"/>
    </source>
</evidence>
<dbReference type="Gene3D" id="3.30.1490.20">
    <property type="entry name" value="ATP-grasp fold, A domain"/>
    <property type="match status" value="1"/>
</dbReference>
<dbReference type="Proteomes" id="UP000001933">
    <property type="component" value="Chromosome"/>
</dbReference>
<dbReference type="Pfam" id="PF13607">
    <property type="entry name" value="Succ_CoA_lig"/>
    <property type="match status" value="1"/>
</dbReference>
<dbReference type="HOGENOM" id="CLU_007415_2_2_7"/>
<organism evidence="8 9">
    <name type="scientific">Syntrophus aciditrophicus (strain SB)</name>
    <dbReference type="NCBI Taxonomy" id="56780"/>
    <lineage>
        <taxon>Bacteria</taxon>
        <taxon>Pseudomonadati</taxon>
        <taxon>Thermodesulfobacteriota</taxon>
        <taxon>Syntrophia</taxon>
        <taxon>Syntrophales</taxon>
        <taxon>Syntrophaceae</taxon>
        <taxon>Syntrophus</taxon>
    </lineage>
</organism>
<dbReference type="Pfam" id="PF13380">
    <property type="entry name" value="CoA_binding_2"/>
    <property type="match status" value="1"/>
</dbReference>
<evidence type="ECO:0000256" key="1">
    <source>
        <dbReference type="ARBA" id="ARBA00022598"/>
    </source>
</evidence>
<dbReference type="InterPro" id="IPR043938">
    <property type="entry name" value="Ligase_CoA_dom"/>
</dbReference>
<dbReference type="InParanoid" id="Q2LRG1"/>
<dbReference type="SUPFAM" id="SSF52210">
    <property type="entry name" value="Succinyl-CoA synthetase domains"/>
    <property type="match status" value="2"/>
</dbReference>
<sequence length="727" mass="78960">MSSRAVGGERTSGVESMVDEKPKVTEQDCGRMPVAECRAIFEQAIRENRTYLMEHECKEILENMGIATTGFLVAGSEDEAVEMSNKLGYPVVLKIVSPDVVHKTDSGGVKLNLAGEDAVRQAYRAMVDTFKYQHIIGIAVQKMAAPGVEAIVGVTRDPSFGPVLMFGLGGIFVEVLKDVTFRVLPVTAQDIDEMIREIKGYPLLKGYRGKAVDIDALKTLLLKISDFIMAFPEVRELDLNPVFLYPSGNVAVDARMFVSTVPEKTSAARTGSAIEEIRKLFYPDSIAVIGATSAEGKLGYNVFRNLLFHKFSGKLYPINPKSDEVQGVKAYRNITEVPGPVDLAIVLVPAAAAIAAIEDCCRKGVKIIVVETAGFAETGEDGKAAQERIREIIRAHGCRLLGPNCSGVINTHVGNVQSIGLVDELGKGNIGMTAQAGVYAAGILTGLRHVMDFGIVATIGNKMDISETDILEYLGSDDHIDVVAMYMEDVKSGRRFIDVASEVTKKKPVIALKGGRTAAGTKVVSSHTASLAGNDEINSAAFRQSGIIRARDNEHMFGLLKAFARQPLPRGDGILVITYTGSLGVASTDTLYLNGMRLAELEPELKERLREIMPDYVTSMNPVDYSFSMDPEQLRKTIELGIASEDVGGLLVVLQGEILGSFVDTLKQIDYKGKPILSCVACKEFMMEDVIRMEKAGFPIYSTAEMAAEILATMYKYGQKKDRQAQP</sequence>
<dbReference type="GO" id="GO:0043758">
    <property type="term" value="F:acetate-CoA ligase (ADP-forming) activity"/>
    <property type="evidence" value="ECO:0007669"/>
    <property type="project" value="InterPro"/>
</dbReference>